<name>A0ABU6QIU5_9FABA</name>
<dbReference type="PANTHER" id="PTHR10161:SF36">
    <property type="entry name" value="PURPLE ACID PHOSPHATASE 3"/>
    <property type="match status" value="1"/>
</dbReference>
<proteinExistence type="predicted"/>
<dbReference type="InterPro" id="IPR029052">
    <property type="entry name" value="Metallo-depent_PP-like"/>
</dbReference>
<reference evidence="5 6" key="1">
    <citation type="journal article" date="2023" name="Plants (Basel)">
        <title>Bridging the Gap: Combining Genomics and Transcriptomics Approaches to Understand Stylosanthes scabra, an Orphan Legume from the Brazilian Caatinga.</title>
        <authorList>
            <person name="Ferreira-Neto J.R.C."/>
            <person name="da Silva M.D."/>
            <person name="Binneck E."/>
            <person name="de Melo N.F."/>
            <person name="da Silva R.H."/>
            <person name="de Melo A.L.T.M."/>
            <person name="Pandolfi V."/>
            <person name="Bustamante F.O."/>
            <person name="Brasileiro-Vidal A.C."/>
            <person name="Benko-Iseppon A.M."/>
        </authorList>
    </citation>
    <scope>NUCLEOTIDE SEQUENCE [LARGE SCALE GENOMIC DNA]</scope>
    <source>
        <tissue evidence="5">Leaves</tissue>
    </source>
</reference>
<dbReference type="SUPFAM" id="SSF56300">
    <property type="entry name" value="Metallo-dependent phosphatases"/>
    <property type="match status" value="1"/>
</dbReference>
<feature type="non-terminal residue" evidence="5">
    <location>
        <position position="218"/>
    </location>
</feature>
<accession>A0ABU6QIU5</accession>
<keyword evidence="1 3" id="KW-0732">Signal</keyword>
<keyword evidence="6" id="KW-1185">Reference proteome</keyword>
<feature type="chain" id="PRO_5046275965" description="Calcineurin-like phosphoesterase domain-containing protein" evidence="3">
    <location>
        <begin position="22"/>
        <end position="218"/>
    </location>
</feature>
<dbReference type="Proteomes" id="UP001341840">
    <property type="component" value="Unassembled WGS sequence"/>
</dbReference>
<gene>
    <name evidence="5" type="ORF">PIB30_052349</name>
</gene>
<evidence type="ECO:0000256" key="1">
    <source>
        <dbReference type="ARBA" id="ARBA00022729"/>
    </source>
</evidence>
<evidence type="ECO:0000313" key="5">
    <source>
        <dbReference type="EMBL" id="MED6111448.1"/>
    </source>
</evidence>
<dbReference type="EMBL" id="JASCZI010000379">
    <property type="protein sequence ID" value="MED6111448.1"/>
    <property type="molecule type" value="Genomic_DNA"/>
</dbReference>
<feature type="domain" description="Calcineurin-like phosphoesterase" evidence="4">
    <location>
        <begin position="37"/>
        <end position="210"/>
    </location>
</feature>
<dbReference type="Pfam" id="PF00149">
    <property type="entry name" value="Metallophos"/>
    <property type="match status" value="1"/>
</dbReference>
<sequence>MGYLIIIAVCVFLGVASYSSAELHRFEHAPKPDGSLTLFVIGDWGRGGAYNQSQLAFQMGIVGKELDIDFVISTGDNIYPNGLRGTDDPAFEYSFTKIYSASSLQKPWYSVLAEFFFVDTTPLVDNYFTQPGDNVYDWRGVLPRNQYISNLLSDLHFALQESNAKWKIVVGHHTILSAGFHGNTLDLQNLLLPLLQENNVDLYINGHDHCLEHISSLE</sequence>
<evidence type="ECO:0000256" key="3">
    <source>
        <dbReference type="SAM" id="SignalP"/>
    </source>
</evidence>
<feature type="signal peptide" evidence="3">
    <location>
        <begin position="1"/>
        <end position="21"/>
    </location>
</feature>
<organism evidence="5 6">
    <name type="scientific">Stylosanthes scabra</name>
    <dbReference type="NCBI Taxonomy" id="79078"/>
    <lineage>
        <taxon>Eukaryota</taxon>
        <taxon>Viridiplantae</taxon>
        <taxon>Streptophyta</taxon>
        <taxon>Embryophyta</taxon>
        <taxon>Tracheophyta</taxon>
        <taxon>Spermatophyta</taxon>
        <taxon>Magnoliopsida</taxon>
        <taxon>eudicotyledons</taxon>
        <taxon>Gunneridae</taxon>
        <taxon>Pentapetalae</taxon>
        <taxon>rosids</taxon>
        <taxon>fabids</taxon>
        <taxon>Fabales</taxon>
        <taxon>Fabaceae</taxon>
        <taxon>Papilionoideae</taxon>
        <taxon>50 kb inversion clade</taxon>
        <taxon>dalbergioids sensu lato</taxon>
        <taxon>Dalbergieae</taxon>
        <taxon>Pterocarpus clade</taxon>
        <taxon>Stylosanthes</taxon>
    </lineage>
</organism>
<dbReference type="InterPro" id="IPR051558">
    <property type="entry name" value="Metallophosphoesterase_PAP"/>
</dbReference>
<dbReference type="PANTHER" id="PTHR10161">
    <property type="entry name" value="TARTRATE-RESISTANT ACID PHOSPHATASE TYPE 5"/>
    <property type="match status" value="1"/>
</dbReference>
<dbReference type="Gene3D" id="3.60.21.10">
    <property type="match status" value="2"/>
</dbReference>
<keyword evidence="2" id="KW-0378">Hydrolase</keyword>
<evidence type="ECO:0000256" key="2">
    <source>
        <dbReference type="ARBA" id="ARBA00022801"/>
    </source>
</evidence>
<protein>
    <recommendedName>
        <fullName evidence="4">Calcineurin-like phosphoesterase domain-containing protein</fullName>
    </recommendedName>
</protein>
<evidence type="ECO:0000313" key="6">
    <source>
        <dbReference type="Proteomes" id="UP001341840"/>
    </source>
</evidence>
<evidence type="ECO:0000259" key="4">
    <source>
        <dbReference type="Pfam" id="PF00149"/>
    </source>
</evidence>
<comment type="caution">
    <text evidence="5">The sequence shown here is derived from an EMBL/GenBank/DDBJ whole genome shotgun (WGS) entry which is preliminary data.</text>
</comment>
<dbReference type="InterPro" id="IPR004843">
    <property type="entry name" value="Calcineurin-like_PHP"/>
</dbReference>